<keyword evidence="2" id="KW-1185">Reference proteome</keyword>
<protein>
    <submittedName>
        <fullName evidence="1">Uncharacterized protein</fullName>
    </submittedName>
</protein>
<comment type="caution">
    <text evidence="1">The sequence shown here is derived from an EMBL/GenBank/DDBJ whole genome shotgun (WGS) entry which is preliminary data.</text>
</comment>
<dbReference type="EMBL" id="JAZAVJ010000059">
    <property type="protein sequence ID" value="KAK7417256.1"/>
    <property type="molecule type" value="Genomic_DNA"/>
</dbReference>
<dbReference type="Proteomes" id="UP001498476">
    <property type="component" value="Unassembled WGS sequence"/>
</dbReference>
<evidence type="ECO:0000313" key="2">
    <source>
        <dbReference type="Proteomes" id="UP001498476"/>
    </source>
</evidence>
<organism evidence="1 2">
    <name type="scientific">Neonectria punicea</name>
    <dbReference type="NCBI Taxonomy" id="979145"/>
    <lineage>
        <taxon>Eukaryota</taxon>
        <taxon>Fungi</taxon>
        <taxon>Dikarya</taxon>
        <taxon>Ascomycota</taxon>
        <taxon>Pezizomycotina</taxon>
        <taxon>Sordariomycetes</taxon>
        <taxon>Hypocreomycetidae</taxon>
        <taxon>Hypocreales</taxon>
        <taxon>Nectriaceae</taxon>
        <taxon>Neonectria</taxon>
    </lineage>
</organism>
<proteinExistence type="predicted"/>
<reference evidence="1 2" key="1">
    <citation type="journal article" date="2025" name="Microbiol. Resour. Announc.">
        <title>Draft genome sequences for Neonectria magnoliae and Neonectria punicea, canker pathogens of Liriodendron tulipifera and Acer saccharum in West Virginia.</title>
        <authorList>
            <person name="Petronek H.M."/>
            <person name="Kasson M.T."/>
            <person name="Metheny A.M."/>
            <person name="Stauder C.M."/>
            <person name="Lovett B."/>
            <person name="Lynch S.C."/>
            <person name="Garnas J.R."/>
            <person name="Kasson L.R."/>
            <person name="Stajich J.E."/>
        </authorList>
    </citation>
    <scope>NUCLEOTIDE SEQUENCE [LARGE SCALE GENOMIC DNA]</scope>
    <source>
        <strain evidence="1 2">NRRL 64653</strain>
    </source>
</reference>
<accession>A0ABR1H9L8</accession>
<sequence length="171" mass="19314">MTAFVPQYDGVEWIKETARHVANLAQIDRLSSSQPGQTSVTDWSQILTSRPNTYLKMTWTIDLCISKGRLPEKHDFPAWLPGQLTLSKDPNSTLLQQQDRLHSMTEPNARGGSFNCDIEQILGLVPQMTDFRPSGRLLVDQEDNTFGNDWAHGEDIGRTGWNLFGALQEQQ</sequence>
<name>A0ABR1H9L8_9HYPO</name>
<evidence type="ECO:0000313" key="1">
    <source>
        <dbReference type="EMBL" id="KAK7417256.1"/>
    </source>
</evidence>
<gene>
    <name evidence="1" type="ORF">QQX98_004690</name>
</gene>